<proteinExistence type="predicted"/>
<reference evidence="1" key="1">
    <citation type="journal article" date="2017" name="Nature">
        <title>The sunflower genome provides insights into oil metabolism, flowering and Asterid evolution.</title>
        <authorList>
            <person name="Badouin H."/>
            <person name="Gouzy J."/>
            <person name="Grassa C.J."/>
            <person name="Murat F."/>
            <person name="Staton S.E."/>
            <person name="Cottret L."/>
            <person name="Lelandais-Briere C."/>
            <person name="Owens G.L."/>
            <person name="Carrere S."/>
            <person name="Mayjonade B."/>
            <person name="Legrand L."/>
            <person name="Gill N."/>
            <person name="Kane N.C."/>
            <person name="Bowers J.E."/>
            <person name="Hubner S."/>
            <person name="Bellec A."/>
            <person name="Berard A."/>
            <person name="Berges H."/>
            <person name="Blanchet N."/>
            <person name="Boniface M.C."/>
            <person name="Brunel D."/>
            <person name="Catrice O."/>
            <person name="Chaidir N."/>
            <person name="Claudel C."/>
            <person name="Donnadieu C."/>
            <person name="Faraut T."/>
            <person name="Fievet G."/>
            <person name="Helmstetter N."/>
            <person name="King M."/>
            <person name="Knapp S.J."/>
            <person name="Lai Z."/>
            <person name="Le Paslier M.C."/>
            <person name="Lippi Y."/>
            <person name="Lorenzon L."/>
            <person name="Mandel J.R."/>
            <person name="Marage G."/>
            <person name="Marchand G."/>
            <person name="Marquand E."/>
            <person name="Bret-Mestries E."/>
            <person name="Morien E."/>
            <person name="Nambeesan S."/>
            <person name="Nguyen T."/>
            <person name="Pegot-Espagnet P."/>
            <person name="Pouilly N."/>
            <person name="Raftis F."/>
            <person name="Sallet E."/>
            <person name="Schiex T."/>
            <person name="Thomas J."/>
            <person name="Vandecasteele C."/>
            <person name="Vares D."/>
            <person name="Vear F."/>
            <person name="Vautrin S."/>
            <person name="Crespi M."/>
            <person name="Mangin B."/>
            <person name="Burke J.M."/>
            <person name="Salse J."/>
            <person name="Munos S."/>
            <person name="Vincourt P."/>
            <person name="Rieseberg L.H."/>
            <person name="Langlade N.B."/>
        </authorList>
    </citation>
    <scope>NUCLEOTIDE SEQUENCE</scope>
    <source>
        <tissue evidence="1">Leaves</tissue>
    </source>
</reference>
<gene>
    <name evidence="1" type="ORF">HanXRQr2_Chr16g0744071</name>
</gene>
<sequence length="64" mass="7440">MKNTSELLVGQEIIFQESCQRTSRAEKKDLSSLNCAQYKAIDARVLTDIICTHNHYHKKQLIYI</sequence>
<comment type="caution">
    <text evidence="1">The sequence shown here is derived from an EMBL/GenBank/DDBJ whole genome shotgun (WGS) entry which is preliminary data.</text>
</comment>
<dbReference type="Gramene" id="mRNA:HanXRQr2_Chr16g0744071">
    <property type="protein sequence ID" value="CDS:HanXRQr2_Chr16g0744071.1"/>
    <property type="gene ID" value="HanXRQr2_Chr16g0744071"/>
</dbReference>
<reference evidence="1" key="2">
    <citation type="submission" date="2020-06" db="EMBL/GenBank/DDBJ databases">
        <title>Helianthus annuus Genome sequencing and assembly Release 2.</title>
        <authorList>
            <person name="Gouzy J."/>
            <person name="Langlade N."/>
            <person name="Munos S."/>
        </authorList>
    </citation>
    <scope>NUCLEOTIDE SEQUENCE</scope>
    <source>
        <tissue evidence="1">Leaves</tissue>
    </source>
</reference>
<dbReference type="Proteomes" id="UP000215914">
    <property type="component" value="Unassembled WGS sequence"/>
</dbReference>
<evidence type="ECO:0000313" key="2">
    <source>
        <dbReference type="Proteomes" id="UP000215914"/>
    </source>
</evidence>
<name>A0A9K3GXW1_HELAN</name>
<accession>A0A9K3GXW1</accession>
<protein>
    <submittedName>
        <fullName evidence="1">Uncharacterized protein</fullName>
    </submittedName>
</protein>
<dbReference type="EMBL" id="MNCJ02000331">
    <property type="protein sequence ID" value="KAF5759670.1"/>
    <property type="molecule type" value="Genomic_DNA"/>
</dbReference>
<keyword evidence="2" id="KW-1185">Reference proteome</keyword>
<evidence type="ECO:0000313" key="1">
    <source>
        <dbReference type="EMBL" id="KAF5759670.1"/>
    </source>
</evidence>
<dbReference type="AlphaFoldDB" id="A0A9K3GXW1"/>
<organism evidence="1 2">
    <name type="scientific">Helianthus annuus</name>
    <name type="common">Common sunflower</name>
    <dbReference type="NCBI Taxonomy" id="4232"/>
    <lineage>
        <taxon>Eukaryota</taxon>
        <taxon>Viridiplantae</taxon>
        <taxon>Streptophyta</taxon>
        <taxon>Embryophyta</taxon>
        <taxon>Tracheophyta</taxon>
        <taxon>Spermatophyta</taxon>
        <taxon>Magnoliopsida</taxon>
        <taxon>eudicotyledons</taxon>
        <taxon>Gunneridae</taxon>
        <taxon>Pentapetalae</taxon>
        <taxon>asterids</taxon>
        <taxon>campanulids</taxon>
        <taxon>Asterales</taxon>
        <taxon>Asteraceae</taxon>
        <taxon>Asteroideae</taxon>
        <taxon>Heliantheae alliance</taxon>
        <taxon>Heliantheae</taxon>
        <taxon>Helianthus</taxon>
    </lineage>
</organism>